<dbReference type="AlphaFoldDB" id="A0A2P8GGX6"/>
<keyword evidence="3" id="KW-1185">Reference proteome</keyword>
<evidence type="ECO:0000313" key="3">
    <source>
        <dbReference type="Proteomes" id="UP000240978"/>
    </source>
</evidence>
<keyword evidence="1" id="KW-0812">Transmembrane</keyword>
<protein>
    <submittedName>
        <fullName evidence="2">Uncharacterized protein</fullName>
    </submittedName>
</protein>
<dbReference type="Proteomes" id="UP000240978">
    <property type="component" value="Unassembled WGS sequence"/>
</dbReference>
<feature type="transmembrane region" description="Helical" evidence="1">
    <location>
        <begin position="42"/>
        <end position="61"/>
    </location>
</feature>
<gene>
    <name evidence="2" type="ORF">CLV42_103205</name>
</gene>
<evidence type="ECO:0000256" key="1">
    <source>
        <dbReference type="SAM" id="Phobius"/>
    </source>
</evidence>
<accession>A0A2P8GGX6</accession>
<keyword evidence="1" id="KW-0472">Membrane</keyword>
<evidence type="ECO:0000313" key="2">
    <source>
        <dbReference type="EMBL" id="PSL33223.1"/>
    </source>
</evidence>
<reference evidence="2 3" key="1">
    <citation type="submission" date="2018-03" db="EMBL/GenBank/DDBJ databases">
        <title>Genomic Encyclopedia of Archaeal and Bacterial Type Strains, Phase II (KMG-II): from individual species to whole genera.</title>
        <authorList>
            <person name="Goeker M."/>
        </authorList>
    </citation>
    <scope>NUCLEOTIDE SEQUENCE [LARGE SCALE GENOMIC DNA]</scope>
    <source>
        <strain evidence="2 3">DSM 18107</strain>
    </source>
</reference>
<name>A0A2P8GGX6_9BACT</name>
<keyword evidence="1" id="KW-1133">Transmembrane helix</keyword>
<sequence>MTFLQSPIYCCMLGAIAVRLLKIVESSKLPTHQKLNYKSFELYSSTIASIVIAVIVGYIYFDDVHSYNRIVYFHTGASSPMLVSTISRSLPTVIDNETKRIRA</sequence>
<dbReference type="EMBL" id="PYGK01000003">
    <property type="protein sequence ID" value="PSL33223.1"/>
    <property type="molecule type" value="Genomic_DNA"/>
</dbReference>
<proteinExistence type="predicted"/>
<organism evidence="2 3">
    <name type="scientific">Chitinophaga ginsengisoli</name>
    <dbReference type="NCBI Taxonomy" id="363837"/>
    <lineage>
        <taxon>Bacteria</taxon>
        <taxon>Pseudomonadati</taxon>
        <taxon>Bacteroidota</taxon>
        <taxon>Chitinophagia</taxon>
        <taxon>Chitinophagales</taxon>
        <taxon>Chitinophagaceae</taxon>
        <taxon>Chitinophaga</taxon>
    </lineage>
</organism>
<comment type="caution">
    <text evidence="2">The sequence shown here is derived from an EMBL/GenBank/DDBJ whole genome shotgun (WGS) entry which is preliminary data.</text>
</comment>